<keyword evidence="2 4" id="KW-0238">DNA-binding</keyword>
<evidence type="ECO:0000256" key="5">
    <source>
        <dbReference type="SAM" id="MobiDB-lite"/>
    </source>
</evidence>
<dbReference type="PROSITE" id="PS50977">
    <property type="entry name" value="HTH_TETR_2"/>
    <property type="match status" value="1"/>
</dbReference>
<dbReference type="PANTHER" id="PTHR30055:SF226">
    <property type="entry name" value="HTH-TYPE TRANSCRIPTIONAL REGULATOR PKSA"/>
    <property type="match status" value="1"/>
</dbReference>
<evidence type="ECO:0000313" key="8">
    <source>
        <dbReference type="Proteomes" id="UP000186309"/>
    </source>
</evidence>
<dbReference type="Proteomes" id="UP000186309">
    <property type="component" value="Chromosome"/>
</dbReference>
<evidence type="ECO:0000256" key="2">
    <source>
        <dbReference type="ARBA" id="ARBA00023125"/>
    </source>
</evidence>
<dbReference type="GO" id="GO:0003700">
    <property type="term" value="F:DNA-binding transcription factor activity"/>
    <property type="evidence" value="ECO:0007669"/>
    <property type="project" value="TreeGrafter"/>
</dbReference>
<dbReference type="AlphaFoldDB" id="A0A1U7CPN5"/>
<keyword evidence="3" id="KW-0804">Transcription</keyword>
<dbReference type="Gene3D" id="1.10.357.10">
    <property type="entry name" value="Tetracycline Repressor, domain 2"/>
    <property type="match status" value="1"/>
</dbReference>
<dbReference type="EMBL" id="CP019082">
    <property type="protein sequence ID" value="APW60866.1"/>
    <property type="molecule type" value="Genomic_DNA"/>
</dbReference>
<evidence type="ECO:0000256" key="1">
    <source>
        <dbReference type="ARBA" id="ARBA00023015"/>
    </source>
</evidence>
<keyword evidence="1" id="KW-0805">Transcription regulation</keyword>
<dbReference type="KEGG" id="pbor:BSF38_02358"/>
<feature type="region of interest" description="Disordered" evidence="5">
    <location>
        <begin position="229"/>
        <end position="260"/>
    </location>
</feature>
<feature type="DNA-binding region" description="H-T-H motif" evidence="4">
    <location>
        <begin position="42"/>
        <end position="61"/>
    </location>
</feature>
<gene>
    <name evidence="7" type="primary">acnR</name>
    <name evidence="7" type="ORF">BSF38_02358</name>
</gene>
<dbReference type="GO" id="GO:0000976">
    <property type="term" value="F:transcription cis-regulatory region binding"/>
    <property type="evidence" value="ECO:0007669"/>
    <property type="project" value="TreeGrafter"/>
</dbReference>
<dbReference type="InterPro" id="IPR009057">
    <property type="entry name" value="Homeodomain-like_sf"/>
</dbReference>
<dbReference type="PRINTS" id="PR00455">
    <property type="entry name" value="HTHTETR"/>
</dbReference>
<dbReference type="PANTHER" id="PTHR30055">
    <property type="entry name" value="HTH-TYPE TRANSCRIPTIONAL REGULATOR RUTR"/>
    <property type="match status" value="1"/>
</dbReference>
<evidence type="ECO:0000256" key="3">
    <source>
        <dbReference type="ARBA" id="ARBA00023163"/>
    </source>
</evidence>
<reference evidence="8" key="1">
    <citation type="submission" date="2016-12" db="EMBL/GenBank/DDBJ databases">
        <title>Comparative genomics of four Isosphaeraceae planctomycetes: a common pool of plasmids and glycoside hydrolase genes.</title>
        <authorList>
            <person name="Ivanova A."/>
        </authorList>
    </citation>
    <scope>NUCLEOTIDE SEQUENCE [LARGE SCALE GENOMIC DNA]</scope>
    <source>
        <strain evidence="8">PX4</strain>
    </source>
</reference>
<evidence type="ECO:0000256" key="4">
    <source>
        <dbReference type="PROSITE-ProRule" id="PRU00335"/>
    </source>
</evidence>
<name>A0A1U7CPN5_9BACT</name>
<protein>
    <submittedName>
        <fullName evidence="7">HTH-type transcriptional repressor AcnR</fullName>
    </submittedName>
</protein>
<dbReference type="InterPro" id="IPR036271">
    <property type="entry name" value="Tet_transcr_reg_TetR-rel_C_sf"/>
</dbReference>
<dbReference type="RefSeq" id="WP_076345787.1">
    <property type="nucleotide sequence ID" value="NZ_CP019082.1"/>
</dbReference>
<dbReference type="OrthoDB" id="268339at2"/>
<dbReference type="SUPFAM" id="SSF48498">
    <property type="entry name" value="Tetracyclin repressor-like, C-terminal domain"/>
    <property type="match status" value="1"/>
</dbReference>
<dbReference type="STRING" id="1387353.BSF38_02358"/>
<evidence type="ECO:0000313" key="7">
    <source>
        <dbReference type="EMBL" id="APW60866.1"/>
    </source>
</evidence>
<dbReference type="SUPFAM" id="SSF46689">
    <property type="entry name" value="Homeodomain-like"/>
    <property type="match status" value="1"/>
</dbReference>
<accession>A0A1U7CPN5</accession>
<evidence type="ECO:0000259" key="6">
    <source>
        <dbReference type="PROSITE" id="PS50977"/>
    </source>
</evidence>
<feature type="domain" description="HTH tetR-type" evidence="6">
    <location>
        <begin position="19"/>
        <end position="79"/>
    </location>
</feature>
<dbReference type="Pfam" id="PF00440">
    <property type="entry name" value="TetR_N"/>
    <property type="match status" value="1"/>
</dbReference>
<dbReference type="FunFam" id="1.10.10.60:FF:000141">
    <property type="entry name" value="TetR family transcriptional regulator"/>
    <property type="match status" value="1"/>
</dbReference>
<sequence length="260" mass="29286">MSSASEKKMKRCCSHEEVESRKEEILRTATELFAEHGFSDAITQALADRMQVGKGTIYRHFPSKRELFLAAVDRVMRKMRDQVMANIAGVDEGLEQMARGIMAFLTFFSEHPEYVEMLIQERAQFKDRTRPTYIEHRDVNVKRWKALYARLIAEGRIRDVPVERISDVVGNVIYGTMFTNYFAGQAKPVAEQARDILDVIFHGILTDSERSRRQPGDVLQRVLEGSITGRPSCDGSATKPAAVSAPLPPPESTATHTVNA</sequence>
<proteinExistence type="predicted"/>
<dbReference type="Gene3D" id="1.10.10.60">
    <property type="entry name" value="Homeodomain-like"/>
    <property type="match status" value="1"/>
</dbReference>
<dbReference type="InterPro" id="IPR001647">
    <property type="entry name" value="HTH_TetR"/>
</dbReference>
<dbReference type="InterPro" id="IPR050109">
    <property type="entry name" value="HTH-type_TetR-like_transc_reg"/>
</dbReference>
<organism evidence="7 8">
    <name type="scientific">Paludisphaera borealis</name>
    <dbReference type="NCBI Taxonomy" id="1387353"/>
    <lineage>
        <taxon>Bacteria</taxon>
        <taxon>Pseudomonadati</taxon>
        <taxon>Planctomycetota</taxon>
        <taxon>Planctomycetia</taxon>
        <taxon>Isosphaerales</taxon>
        <taxon>Isosphaeraceae</taxon>
        <taxon>Paludisphaera</taxon>
    </lineage>
</organism>
<keyword evidence="8" id="KW-1185">Reference proteome</keyword>